<protein>
    <recommendedName>
        <fullName evidence="11">NADH dehydrogenase [ubiquinone] 1 alpha subcomplex subunit 5</fullName>
    </recommendedName>
</protein>
<sequence>MRYSRFLRNVQEVLIKTESGRPTGITGIYQHPNPRPALIAVYNATLKELEKSFPKESVYRQSVENITTARKQVVEQYEVTEVIENKIGSGLIEEILIQAGEEYELVKKMAEWKPWEELVEKPLEDQWEYFSSMNKD</sequence>
<dbReference type="OrthoDB" id="286811at2759"/>
<dbReference type="Pfam" id="PF04716">
    <property type="entry name" value="ETC_C1_NDUFA5"/>
    <property type="match status" value="1"/>
</dbReference>
<evidence type="ECO:0000313" key="9">
    <source>
        <dbReference type="EMBL" id="VVT56330.1"/>
    </source>
</evidence>
<accession>A0A5E8C0B6</accession>
<dbReference type="GO" id="GO:0005743">
    <property type="term" value="C:mitochondrial inner membrane"/>
    <property type="evidence" value="ECO:0007669"/>
    <property type="project" value="UniProtKB-SubCell"/>
</dbReference>
<evidence type="ECO:0000313" key="10">
    <source>
        <dbReference type="Proteomes" id="UP000398389"/>
    </source>
</evidence>
<dbReference type="GeneID" id="43583789"/>
<dbReference type="AlphaFoldDB" id="A0A5E8C0B6"/>
<comment type="subcellular location">
    <subcellularLocation>
        <location evidence="1">Mitochondrion inner membrane</location>
        <topology evidence="1">Peripheral membrane protein</topology>
        <orientation evidence="1">Matrix side</orientation>
    </subcellularLocation>
</comment>
<evidence type="ECO:0000256" key="4">
    <source>
        <dbReference type="ARBA" id="ARBA00022660"/>
    </source>
</evidence>
<evidence type="ECO:0000256" key="6">
    <source>
        <dbReference type="ARBA" id="ARBA00022982"/>
    </source>
</evidence>
<keyword evidence="4" id="KW-0679">Respiratory chain</keyword>
<gene>
    <name evidence="9" type="ORF">SAPINGB_P004974</name>
</gene>
<name>A0A5E8C0B6_9ASCO</name>
<evidence type="ECO:0000256" key="7">
    <source>
        <dbReference type="ARBA" id="ARBA00023128"/>
    </source>
</evidence>
<evidence type="ECO:0000256" key="3">
    <source>
        <dbReference type="ARBA" id="ARBA00022448"/>
    </source>
</evidence>
<keyword evidence="6" id="KW-0249">Electron transport</keyword>
<keyword evidence="7" id="KW-0496">Mitochondrion</keyword>
<dbReference type="EMBL" id="CABVLU010000004">
    <property type="protein sequence ID" value="VVT56330.1"/>
    <property type="molecule type" value="Genomic_DNA"/>
</dbReference>
<evidence type="ECO:0000256" key="8">
    <source>
        <dbReference type="ARBA" id="ARBA00023136"/>
    </source>
</evidence>
<dbReference type="InterPro" id="IPR006806">
    <property type="entry name" value="NDUFA5"/>
</dbReference>
<reference evidence="9 10" key="1">
    <citation type="submission" date="2019-09" db="EMBL/GenBank/DDBJ databases">
        <authorList>
            <person name="Brejova B."/>
        </authorList>
    </citation>
    <scope>NUCLEOTIDE SEQUENCE [LARGE SCALE GENOMIC DNA]</scope>
</reference>
<evidence type="ECO:0000256" key="2">
    <source>
        <dbReference type="ARBA" id="ARBA00010261"/>
    </source>
</evidence>
<evidence type="ECO:0000256" key="1">
    <source>
        <dbReference type="ARBA" id="ARBA00004443"/>
    </source>
</evidence>
<dbReference type="Proteomes" id="UP000398389">
    <property type="component" value="Unassembled WGS sequence"/>
</dbReference>
<comment type="similarity">
    <text evidence="2">Belongs to the complex I NDUFA5 subunit family.</text>
</comment>
<keyword evidence="8" id="KW-0472">Membrane</keyword>
<dbReference type="PANTHER" id="PTHR12653:SF0">
    <property type="entry name" value="NADH DEHYDROGENASE [UBIQUINONE] 1 ALPHA SUBCOMPLEX SUBUNIT 5"/>
    <property type="match status" value="1"/>
</dbReference>
<keyword evidence="5" id="KW-0999">Mitochondrion inner membrane</keyword>
<keyword evidence="10" id="KW-1185">Reference proteome</keyword>
<dbReference type="RefSeq" id="XP_031855580.1">
    <property type="nucleotide sequence ID" value="XM_031999689.1"/>
</dbReference>
<dbReference type="PANTHER" id="PTHR12653">
    <property type="entry name" value="NADH-UBIQUINONE OXIDOREDUCTASE 13 KD-B SUBUNIT"/>
    <property type="match status" value="1"/>
</dbReference>
<dbReference type="GO" id="GO:0022904">
    <property type="term" value="P:respiratory electron transport chain"/>
    <property type="evidence" value="ECO:0007669"/>
    <property type="project" value="InterPro"/>
</dbReference>
<evidence type="ECO:0000256" key="5">
    <source>
        <dbReference type="ARBA" id="ARBA00022792"/>
    </source>
</evidence>
<keyword evidence="3" id="KW-0813">Transport</keyword>
<proteinExistence type="inferred from homology"/>
<organism evidence="9 10">
    <name type="scientific">Magnusiomyces paraingens</name>
    <dbReference type="NCBI Taxonomy" id="2606893"/>
    <lineage>
        <taxon>Eukaryota</taxon>
        <taxon>Fungi</taxon>
        <taxon>Dikarya</taxon>
        <taxon>Ascomycota</taxon>
        <taxon>Saccharomycotina</taxon>
        <taxon>Dipodascomycetes</taxon>
        <taxon>Dipodascales</taxon>
        <taxon>Dipodascaceae</taxon>
        <taxon>Magnusiomyces</taxon>
    </lineage>
</organism>
<evidence type="ECO:0008006" key="11">
    <source>
        <dbReference type="Google" id="ProtNLM"/>
    </source>
</evidence>